<dbReference type="STRING" id="930152.SAMN05216565_103234"/>
<dbReference type="EMBL" id="FNJU01000003">
    <property type="protein sequence ID" value="SDP47770.1"/>
    <property type="molecule type" value="Genomic_DNA"/>
</dbReference>
<sequence>MRYRHFLIAIILIAILASCSRTEIPAEFKDLRPTESNKFYIIGFQSDQSEMELINSNLELFVEDERVVGVTMFYKVDEKSNSILEKYKINNSSGFIVLKNEGNPFYISSYSEFEDNLDQ</sequence>
<evidence type="ECO:0000313" key="1">
    <source>
        <dbReference type="EMBL" id="SDP47770.1"/>
    </source>
</evidence>
<evidence type="ECO:0000313" key="2">
    <source>
        <dbReference type="Proteomes" id="UP000199159"/>
    </source>
</evidence>
<reference evidence="2" key="1">
    <citation type="submission" date="2016-10" db="EMBL/GenBank/DDBJ databases">
        <authorList>
            <person name="Varghese N."/>
            <person name="Submissions S."/>
        </authorList>
    </citation>
    <scope>NUCLEOTIDE SEQUENCE [LARGE SCALE GENOMIC DNA]</scope>
    <source>
        <strain evidence="2">IBRC-M10078</strain>
    </source>
</reference>
<keyword evidence="2" id="KW-1185">Reference proteome</keyword>
<protein>
    <recommendedName>
        <fullName evidence="3">Lipoprotein</fullName>
    </recommendedName>
</protein>
<evidence type="ECO:0008006" key="3">
    <source>
        <dbReference type="Google" id="ProtNLM"/>
    </source>
</evidence>
<dbReference type="RefSeq" id="WP_090851982.1">
    <property type="nucleotide sequence ID" value="NZ_FNJU01000003.1"/>
</dbReference>
<dbReference type="PROSITE" id="PS51257">
    <property type="entry name" value="PROKAR_LIPOPROTEIN"/>
    <property type="match status" value="1"/>
</dbReference>
<name>A0A1H0T250_9BACI</name>
<organism evidence="1 2">
    <name type="scientific">Litchfieldia salsa</name>
    <dbReference type="NCBI Taxonomy" id="930152"/>
    <lineage>
        <taxon>Bacteria</taxon>
        <taxon>Bacillati</taxon>
        <taxon>Bacillota</taxon>
        <taxon>Bacilli</taxon>
        <taxon>Bacillales</taxon>
        <taxon>Bacillaceae</taxon>
        <taxon>Litchfieldia</taxon>
    </lineage>
</organism>
<gene>
    <name evidence="1" type="ORF">SAMN05216565_103234</name>
</gene>
<dbReference type="Proteomes" id="UP000199159">
    <property type="component" value="Unassembled WGS sequence"/>
</dbReference>
<proteinExistence type="predicted"/>
<accession>A0A1H0T250</accession>
<dbReference type="AlphaFoldDB" id="A0A1H0T250"/>